<evidence type="ECO:0000313" key="2">
    <source>
        <dbReference type="EMBL" id="ABV34131.1"/>
    </source>
</evidence>
<dbReference type="eggNOG" id="COG0716">
    <property type="taxonomic scope" value="Bacteria"/>
</dbReference>
<dbReference type="SUPFAM" id="SSF52218">
    <property type="entry name" value="Flavoproteins"/>
    <property type="match status" value="1"/>
</dbReference>
<dbReference type="PROSITE" id="PS50902">
    <property type="entry name" value="FLAVODOXIN_LIKE"/>
    <property type="match status" value="1"/>
</dbReference>
<organism evidence="2 3">
    <name type="scientific">Pseudothermotoga lettingae (strain ATCC BAA-301 / DSM 14385 / NBRC 107922 / TMO)</name>
    <name type="common">Thermotoga lettingae</name>
    <dbReference type="NCBI Taxonomy" id="416591"/>
    <lineage>
        <taxon>Bacteria</taxon>
        <taxon>Thermotogati</taxon>
        <taxon>Thermotogota</taxon>
        <taxon>Thermotogae</taxon>
        <taxon>Thermotogales</taxon>
        <taxon>Thermotogaceae</taxon>
        <taxon>Pseudothermotoga</taxon>
    </lineage>
</organism>
<dbReference type="HOGENOM" id="CLU_132523_0_0_0"/>
<dbReference type="InterPro" id="IPR029039">
    <property type="entry name" value="Flavoprotein-like_sf"/>
</dbReference>
<dbReference type="InterPro" id="IPR008254">
    <property type="entry name" value="Flavodoxin/NO_synth"/>
</dbReference>
<dbReference type="Gene3D" id="3.40.50.360">
    <property type="match status" value="1"/>
</dbReference>
<dbReference type="EMBL" id="CP000812">
    <property type="protein sequence ID" value="ABV34131.1"/>
    <property type="molecule type" value="Genomic_DNA"/>
</dbReference>
<name>A8F7J7_PSELT</name>
<accession>A8F7J7</accession>
<keyword evidence="3" id="KW-1185">Reference proteome</keyword>
<dbReference type="InterPro" id="IPR026816">
    <property type="entry name" value="Flavodoxin_dom"/>
</dbReference>
<evidence type="ECO:0000259" key="1">
    <source>
        <dbReference type="PROSITE" id="PS50902"/>
    </source>
</evidence>
<dbReference type="GO" id="GO:0010181">
    <property type="term" value="F:FMN binding"/>
    <property type="evidence" value="ECO:0007669"/>
    <property type="project" value="InterPro"/>
</dbReference>
<dbReference type="AlphaFoldDB" id="A8F7J7"/>
<dbReference type="KEGG" id="tle:Tlet_1577"/>
<proteinExistence type="predicted"/>
<reference evidence="2 3" key="2">
    <citation type="journal article" date="2009" name="Proc. Natl. Acad. Sci. U.S.A.">
        <title>On the chimeric nature, thermophilic origin, and phylogenetic placement of the Thermotogales.</title>
        <authorList>
            <person name="Zhaxybayeva O."/>
            <person name="Swithers K.S."/>
            <person name="Lapierre P."/>
            <person name="Fournier G.P."/>
            <person name="Bickhart D.M."/>
            <person name="DeBoy R.T."/>
            <person name="Nelson K.E."/>
            <person name="Nesbo C.L."/>
            <person name="Doolittle W.F."/>
            <person name="Gogarten J.P."/>
            <person name="Noll K.M."/>
        </authorList>
    </citation>
    <scope>NUCLEOTIDE SEQUENCE [LARGE SCALE GENOMIC DNA]</scope>
    <source>
        <strain evidence="3">ATCC BAA-301 / DSM 14385 / NBRC 107922 / TMO</strain>
    </source>
</reference>
<sequence>MNILILYDSFFSNTEKIARTIGEAFSPNEVNVLKVDNVKYRNLENLDLLIVGSPTRAFSPTRAIKSFLRKIPKDGLKGVKVIAFDTRFTKEKIRSSFFMLPFFVKIFGYAADSIAKKLTKKGGKLVVPSEWFFVEDVEGPLKDGEIEHTKRWVKKILKQIDFSGNQ</sequence>
<reference evidence="2 3" key="1">
    <citation type="submission" date="2007-08" db="EMBL/GenBank/DDBJ databases">
        <title>Complete sequence of Thermotoga lettingae TMO.</title>
        <authorList>
            <consortium name="US DOE Joint Genome Institute"/>
            <person name="Copeland A."/>
            <person name="Lucas S."/>
            <person name="Lapidus A."/>
            <person name="Barry K."/>
            <person name="Glavina del Rio T."/>
            <person name="Dalin E."/>
            <person name="Tice H."/>
            <person name="Pitluck S."/>
            <person name="Foster B."/>
            <person name="Bruce D."/>
            <person name="Schmutz J."/>
            <person name="Larimer F."/>
            <person name="Land M."/>
            <person name="Hauser L."/>
            <person name="Kyrpides N."/>
            <person name="Mikhailova N."/>
            <person name="Nelson K."/>
            <person name="Gogarten J.P."/>
            <person name="Noll K."/>
            <person name="Richardson P."/>
        </authorList>
    </citation>
    <scope>NUCLEOTIDE SEQUENCE [LARGE SCALE GENOMIC DNA]</scope>
    <source>
        <strain evidence="3">ATCC BAA-301 / DSM 14385 / NBRC 107922 / TMO</strain>
    </source>
</reference>
<protein>
    <submittedName>
        <fullName evidence="2">Flavodoxin</fullName>
    </submittedName>
</protein>
<dbReference type="RefSeq" id="WP_012003607.1">
    <property type="nucleotide sequence ID" value="NC_009828.1"/>
</dbReference>
<dbReference type="STRING" id="416591.Tlet_1577"/>
<evidence type="ECO:0000313" key="3">
    <source>
        <dbReference type="Proteomes" id="UP000002016"/>
    </source>
</evidence>
<gene>
    <name evidence="2" type="ordered locus">Tlet_1577</name>
</gene>
<dbReference type="Proteomes" id="UP000002016">
    <property type="component" value="Chromosome"/>
</dbReference>
<dbReference type="OrthoDB" id="9790745at2"/>
<feature type="domain" description="Flavodoxin-like" evidence="1">
    <location>
        <begin position="3"/>
        <end position="157"/>
    </location>
</feature>
<dbReference type="Pfam" id="PF12724">
    <property type="entry name" value="Flavodoxin_5"/>
    <property type="match status" value="1"/>
</dbReference>